<dbReference type="Gene3D" id="3.30.70.1230">
    <property type="entry name" value="Nucleotide cyclase"/>
    <property type="match status" value="1"/>
</dbReference>
<dbReference type="InterPro" id="IPR001054">
    <property type="entry name" value="A/G_cyclase"/>
</dbReference>
<dbReference type="PANTHER" id="PTHR43081">
    <property type="entry name" value="ADENYLATE CYCLASE, TERMINAL-DIFFERENTIATION SPECIFIC-RELATED"/>
    <property type="match status" value="1"/>
</dbReference>
<comment type="similarity">
    <text evidence="1">Belongs to the adenylyl cyclase class-3 family.</text>
</comment>
<evidence type="ECO:0000313" key="4">
    <source>
        <dbReference type="Proteomes" id="UP001595947"/>
    </source>
</evidence>
<keyword evidence="4" id="KW-1185">Reference proteome</keyword>
<dbReference type="RefSeq" id="WP_378037707.1">
    <property type="nucleotide sequence ID" value="NZ_JBHSIV010000022.1"/>
</dbReference>
<dbReference type="SMART" id="SM00044">
    <property type="entry name" value="CYCc"/>
    <property type="match status" value="1"/>
</dbReference>
<dbReference type="Proteomes" id="UP001595947">
    <property type="component" value="Unassembled WGS sequence"/>
</dbReference>
<gene>
    <name evidence="3" type="ORF">ACFPBZ_19250</name>
</gene>
<dbReference type="InterPro" id="IPR050697">
    <property type="entry name" value="Adenylyl/Guanylyl_Cyclase_3/4"/>
</dbReference>
<dbReference type="CDD" id="cd07302">
    <property type="entry name" value="CHD"/>
    <property type="match status" value="1"/>
</dbReference>
<reference evidence="4" key="1">
    <citation type="journal article" date="2019" name="Int. J. Syst. Evol. Microbiol.">
        <title>The Global Catalogue of Microorganisms (GCM) 10K type strain sequencing project: providing services to taxonomists for standard genome sequencing and annotation.</title>
        <authorList>
            <consortium name="The Broad Institute Genomics Platform"/>
            <consortium name="The Broad Institute Genome Sequencing Center for Infectious Disease"/>
            <person name="Wu L."/>
            <person name="Ma J."/>
        </authorList>
    </citation>
    <scope>NUCLEOTIDE SEQUENCE [LARGE SCALE GENOMIC DNA]</scope>
    <source>
        <strain evidence="4">CGMCC 4.7093</strain>
    </source>
</reference>
<evidence type="ECO:0000259" key="2">
    <source>
        <dbReference type="PROSITE" id="PS50125"/>
    </source>
</evidence>
<dbReference type="InterPro" id="IPR032026">
    <property type="entry name" value="Ad_Cy_reg"/>
</dbReference>
<dbReference type="PANTHER" id="PTHR43081:SF19">
    <property type="entry name" value="PH-SENSITIVE ADENYLATE CYCLASE RV1264"/>
    <property type="match status" value="1"/>
</dbReference>
<evidence type="ECO:0000256" key="1">
    <source>
        <dbReference type="ARBA" id="ARBA00005381"/>
    </source>
</evidence>
<feature type="domain" description="Guanylate cyclase" evidence="2">
    <location>
        <begin position="176"/>
        <end position="285"/>
    </location>
</feature>
<dbReference type="Pfam" id="PF00211">
    <property type="entry name" value="Guanylate_cyc"/>
    <property type="match status" value="1"/>
</dbReference>
<proteinExistence type="inferred from homology"/>
<accession>A0ABV9YQV0</accession>
<dbReference type="InterPro" id="IPR029787">
    <property type="entry name" value="Nucleotide_cyclase"/>
</dbReference>
<dbReference type="PROSITE" id="PS50125">
    <property type="entry name" value="GUANYLATE_CYCLASE_2"/>
    <property type="match status" value="1"/>
</dbReference>
<protein>
    <submittedName>
        <fullName evidence="3">Adenylate/guanylate cyclase domain-containing protein</fullName>
    </submittedName>
</protein>
<name>A0ABV9YQV0_9PSEU</name>
<dbReference type="SUPFAM" id="SSF55073">
    <property type="entry name" value="Nucleotide cyclase"/>
    <property type="match status" value="1"/>
</dbReference>
<organism evidence="3 4">
    <name type="scientific">Actinomycetospora atypica</name>
    <dbReference type="NCBI Taxonomy" id="1290095"/>
    <lineage>
        <taxon>Bacteria</taxon>
        <taxon>Bacillati</taxon>
        <taxon>Actinomycetota</taxon>
        <taxon>Actinomycetes</taxon>
        <taxon>Pseudonocardiales</taxon>
        <taxon>Pseudonocardiaceae</taxon>
        <taxon>Actinomycetospora</taxon>
    </lineage>
</organism>
<dbReference type="Pfam" id="PF16701">
    <property type="entry name" value="Ad_Cy_reg"/>
    <property type="match status" value="1"/>
</dbReference>
<sequence>MSPTPDGSGRWSEARQEVEELLLGGERTLRRGDVAERAGVSLEQSARLWSALGFPRVPDDVEAFSESDVEALGLVDELLAQDAFDEAEALAIARTLGQSMARLAEWQANLLRRVVAERGAADDPETVTDSVRTLVPLIEKLQAYTWRRHLLVTSGRMLSSLAGEQGDVDPSATTTVVGFADVVGFTALSRQVDPDELRALLERFEGVSTDVVARHGGRIVKTLGDEVLFVCPDVAQALEIAFALHDEVPDDSERLSLRIGLAHGEVLPRYGDVYGPTVNIASRLTSHARPGTTLLDDGMTEAVRAADLNVEVRTVPPLHVRGYRHLKPHVVRRSG</sequence>
<dbReference type="EMBL" id="JBHSIV010000022">
    <property type="protein sequence ID" value="MFC5064369.1"/>
    <property type="molecule type" value="Genomic_DNA"/>
</dbReference>
<comment type="caution">
    <text evidence="3">The sequence shown here is derived from an EMBL/GenBank/DDBJ whole genome shotgun (WGS) entry which is preliminary data.</text>
</comment>
<evidence type="ECO:0000313" key="3">
    <source>
        <dbReference type="EMBL" id="MFC5064369.1"/>
    </source>
</evidence>